<dbReference type="EMBL" id="FCOX02000052">
    <property type="protein sequence ID" value="SAL03047.1"/>
    <property type="molecule type" value="Genomic_DNA"/>
</dbReference>
<evidence type="ECO:0000259" key="2">
    <source>
        <dbReference type="Pfam" id="PF16778"/>
    </source>
</evidence>
<dbReference type="AlphaFoldDB" id="A0A158EAW4"/>
<evidence type="ECO:0000313" key="4">
    <source>
        <dbReference type="Proteomes" id="UP000071859"/>
    </source>
</evidence>
<dbReference type="Pfam" id="PF16778">
    <property type="entry name" value="Phage_tail_APC"/>
    <property type="match status" value="1"/>
</dbReference>
<organism evidence="3 4">
    <name type="scientific">Caballeronia calidae</name>
    <dbReference type="NCBI Taxonomy" id="1777139"/>
    <lineage>
        <taxon>Bacteria</taxon>
        <taxon>Pseudomonadati</taxon>
        <taxon>Pseudomonadota</taxon>
        <taxon>Betaproteobacteria</taxon>
        <taxon>Burkholderiales</taxon>
        <taxon>Burkholderiaceae</taxon>
        <taxon>Caballeronia</taxon>
    </lineage>
</organism>
<feature type="domain" description="Phage tail assembly chaperone-like" evidence="2">
    <location>
        <begin position="78"/>
        <end position="136"/>
    </location>
</feature>
<protein>
    <recommendedName>
        <fullName evidence="2">Phage tail assembly chaperone-like domain-containing protein</fullName>
    </recommendedName>
</protein>
<dbReference type="OrthoDB" id="10009488at2"/>
<keyword evidence="4" id="KW-1185">Reference proteome</keyword>
<dbReference type="Proteomes" id="UP000071859">
    <property type="component" value="Unassembled WGS sequence"/>
</dbReference>
<accession>A0A158EAW4</accession>
<evidence type="ECO:0000313" key="3">
    <source>
        <dbReference type="EMBL" id="SAL03047.1"/>
    </source>
</evidence>
<proteinExistence type="predicted"/>
<dbReference type="InterPro" id="IPR031893">
    <property type="entry name" value="Phage_tail_APC"/>
</dbReference>
<feature type="region of interest" description="Disordered" evidence="1">
    <location>
        <begin position="222"/>
        <end position="255"/>
    </location>
</feature>
<feature type="region of interest" description="Disordered" evidence="1">
    <location>
        <begin position="309"/>
        <end position="328"/>
    </location>
</feature>
<name>A0A158EAW4_9BURK</name>
<gene>
    <name evidence="3" type="ORF">AWB78_06491</name>
</gene>
<comment type="caution">
    <text evidence="3">The sequence shown here is derived from an EMBL/GenBank/DDBJ whole genome shotgun (WGS) entry which is preliminary data.</text>
</comment>
<reference evidence="3" key="1">
    <citation type="submission" date="2016-01" db="EMBL/GenBank/DDBJ databases">
        <authorList>
            <person name="Peeters C."/>
        </authorList>
    </citation>
    <scope>NUCLEOTIDE SEQUENCE</scope>
    <source>
        <strain evidence="3">LMG 29321</strain>
    </source>
</reference>
<evidence type="ECO:0000256" key="1">
    <source>
        <dbReference type="SAM" id="MobiDB-lite"/>
    </source>
</evidence>
<dbReference type="RefSeq" id="WP_074173579.1">
    <property type="nucleotide sequence ID" value="NZ_FCOX02000052.1"/>
</dbReference>
<sequence length="328" mass="36037">MSYITNDELIYLTQIALPDAVPGRHYAVTCHYDRVTKEPLCDATYTKWEYPGKRAPSRAKIKAIRAENDFETFHKADVLRLERARRFEHADVLVNRALDQGDDDALAQARAYRQALRDVPQQASFPNAVTWPGAPDAKEADVTSIDDDAADDGETMMNDGKPIEPDPIPVTAIAPDGATYLTVEPIERVRTRPEPMVQYGNLETGEVMRPPEQRKLIVPILGPDGRQSATDDDEPLPHSPGYEDSIPPNEGTSESTLPLEELLPFEPSPQPPIEALGQPDVLATIAPADDPVTKLQAFLAANPEVVTYLEENTPAPEAQPDPDDGTTT</sequence>